<organism evidence="7 8">
    <name type="scientific">Pelomonas margarita</name>
    <dbReference type="NCBI Taxonomy" id="3299031"/>
    <lineage>
        <taxon>Bacteria</taxon>
        <taxon>Pseudomonadati</taxon>
        <taxon>Pseudomonadota</taxon>
        <taxon>Betaproteobacteria</taxon>
        <taxon>Burkholderiales</taxon>
        <taxon>Sphaerotilaceae</taxon>
        <taxon>Roseateles</taxon>
    </lineage>
</organism>
<proteinExistence type="predicted"/>
<dbReference type="Gene3D" id="1.20.1250.20">
    <property type="entry name" value="MFS general substrate transporter like domains"/>
    <property type="match status" value="2"/>
</dbReference>
<feature type="transmembrane region" description="Helical" evidence="5">
    <location>
        <begin position="116"/>
        <end position="137"/>
    </location>
</feature>
<evidence type="ECO:0000256" key="5">
    <source>
        <dbReference type="SAM" id="Phobius"/>
    </source>
</evidence>
<evidence type="ECO:0000256" key="1">
    <source>
        <dbReference type="ARBA" id="ARBA00004141"/>
    </source>
</evidence>
<feature type="transmembrane region" description="Helical" evidence="5">
    <location>
        <begin position="27"/>
        <end position="52"/>
    </location>
</feature>
<gene>
    <name evidence="7" type="ORF">ACG0Z3_05320</name>
</gene>
<name>A0ABW7FGI6_9BURK</name>
<dbReference type="PROSITE" id="PS50850">
    <property type="entry name" value="MFS"/>
    <property type="match status" value="1"/>
</dbReference>
<feature type="transmembrane region" description="Helical" evidence="5">
    <location>
        <begin position="237"/>
        <end position="254"/>
    </location>
</feature>
<evidence type="ECO:0000259" key="6">
    <source>
        <dbReference type="PROSITE" id="PS50850"/>
    </source>
</evidence>
<dbReference type="InterPro" id="IPR036259">
    <property type="entry name" value="MFS_trans_sf"/>
</dbReference>
<evidence type="ECO:0000256" key="2">
    <source>
        <dbReference type="ARBA" id="ARBA00022692"/>
    </source>
</evidence>
<feature type="transmembrane region" description="Helical" evidence="5">
    <location>
        <begin position="58"/>
        <end position="79"/>
    </location>
</feature>
<feature type="transmembrane region" description="Helical" evidence="5">
    <location>
        <begin position="177"/>
        <end position="196"/>
    </location>
</feature>
<keyword evidence="3 5" id="KW-1133">Transmembrane helix</keyword>
<accession>A0ABW7FGI6</accession>
<dbReference type="InterPro" id="IPR020846">
    <property type="entry name" value="MFS_dom"/>
</dbReference>
<feature type="transmembrane region" description="Helical" evidence="5">
    <location>
        <begin position="401"/>
        <end position="421"/>
    </location>
</feature>
<keyword evidence="2 5" id="KW-0812">Transmembrane</keyword>
<feature type="transmembrane region" description="Helical" evidence="5">
    <location>
        <begin position="91"/>
        <end position="110"/>
    </location>
</feature>
<evidence type="ECO:0000256" key="3">
    <source>
        <dbReference type="ARBA" id="ARBA00022989"/>
    </source>
</evidence>
<feature type="transmembrane region" description="Helical" evidence="5">
    <location>
        <begin position="368"/>
        <end position="389"/>
    </location>
</feature>
<feature type="transmembrane region" description="Helical" evidence="5">
    <location>
        <begin position="208"/>
        <end position="231"/>
    </location>
</feature>
<dbReference type="Pfam" id="PF07690">
    <property type="entry name" value="MFS_1"/>
    <property type="match status" value="1"/>
</dbReference>
<dbReference type="RefSeq" id="WP_394395991.1">
    <property type="nucleotide sequence ID" value="NZ_JBIGHW010000002.1"/>
</dbReference>
<feature type="domain" description="Major facilitator superfamily (MFS) profile" evidence="6">
    <location>
        <begin position="26"/>
        <end position="454"/>
    </location>
</feature>
<comment type="caution">
    <text evidence="7">The sequence shown here is derived from an EMBL/GenBank/DDBJ whole genome shotgun (WGS) entry which is preliminary data.</text>
</comment>
<keyword evidence="4 5" id="KW-0472">Membrane</keyword>
<evidence type="ECO:0000256" key="4">
    <source>
        <dbReference type="ARBA" id="ARBA00023136"/>
    </source>
</evidence>
<dbReference type="PANTHER" id="PTHR23501:SF154">
    <property type="entry name" value="MULTIDRUG-EFFLUX TRANSPORTER RV1634-RELATED"/>
    <property type="match status" value="1"/>
</dbReference>
<dbReference type="SUPFAM" id="SSF103473">
    <property type="entry name" value="MFS general substrate transporter"/>
    <property type="match status" value="1"/>
</dbReference>
<protein>
    <submittedName>
        <fullName evidence="7">MFS transporter</fullName>
    </submittedName>
</protein>
<feature type="transmembrane region" description="Helical" evidence="5">
    <location>
        <begin position="340"/>
        <end position="362"/>
    </location>
</feature>
<dbReference type="InterPro" id="IPR011701">
    <property type="entry name" value="MFS"/>
</dbReference>
<feature type="transmembrane region" description="Helical" evidence="5">
    <location>
        <begin position="427"/>
        <end position="445"/>
    </location>
</feature>
<comment type="subcellular location">
    <subcellularLocation>
        <location evidence="1">Membrane</location>
        <topology evidence="1">Multi-pass membrane protein</topology>
    </subcellularLocation>
</comment>
<keyword evidence="8" id="KW-1185">Reference proteome</keyword>
<evidence type="ECO:0000313" key="8">
    <source>
        <dbReference type="Proteomes" id="UP001606301"/>
    </source>
</evidence>
<feature type="transmembrane region" description="Helical" evidence="5">
    <location>
        <begin position="149"/>
        <end position="171"/>
    </location>
</feature>
<dbReference type="EMBL" id="JBIGHW010000002">
    <property type="protein sequence ID" value="MFG6440097.1"/>
    <property type="molecule type" value="Genomic_DNA"/>
</dbReference>
<dbReference type="PANTHER" id="PTHR23501">
    <property type="entry name" value="MAJOR FACILITATOR SUPERFAMILY"/>
    <property type="match status" value="1"/>
</dbReference>
<dbReference type="Proteomes" id="UP001606301">
    <property type="component" value="Unassembled WGS sequence"/>
</dbReference>
<feature type="transmembrane region" description="Helical" evidence="5">
    <location>
        <begin position="274"/>
        <end position="294"/>
    </location>
</feature>
<evidence type="ECO:0000313" key="7">
    <source>
        <dbReference type="EMBL" id="MFG6440097.1"/>
    </source>
</evidence>
<reference evidence="7 8" key="1">
    <citation type="submission" date="2024-08" db="EMBL/GenBank/DDBJ databases">
        <authorList>
            <person name="Lu H."/>
        </authorList>
    </citation>
    <scope>NUCLEOTIDE SEQUENCE [LARGE SCALE GENOMIC DNA]</scope>
    <source>
        <strain evidence="7 8">LKC17W</strain>
    </source>
</reference>
<sequence length="454" mass="45376">MNLADPVTPATATPDDRLFAPGRRAACVGAVALISMLAFESIAVATAMPAVAEALGGLSLYALAFGATLATSVIGMTIAGQLCDKRGAYRASLLGLAAFLAGLLLAGLAPSMTALVLGRALQGLGTGVLGVALYVGVGQVVPAPLHPKLFAMFAGAWVLPGLVGPALASGLVHWLGWRWVFLAVAAAVPVAAALMLPSLRRGGGGTGATLHWGGLRWAALASGGALLLHGASQREGVGAGLLFAVGTLAAWLAARQLLPAGTLTAARGLPSVVLLRGFIAAAFASAEAFLPLLLTQHFGWSLTQAGIALSTGAVTWSIGSAIQARVQGDAARRRLLPSGFALAALGLAVVMAPVLVAVLPAWLALLGWAGVGLGIGLSFPMLSVLLLKLSPPQSQGANTSSLQLSDALVSSAALGLAGLLFDPVTRQVLPVLVMACALAAAAAVFSPRALPRGA</sequence>